<proteinExistence type="inferred from homology"/>
<evidence type="ECO:0000256" key="1">
    <source>
        <dbReference type="ARBA" id="ARBA00006817"/>
    </source>
</evidence>
<organism evidence="3 4">
    <name type="scientific">Nocardioides zeicaulis</name>
    <dbReference type="NCBI Taxonomy" id="1776857"/>
    <lineage>
        <taxon>Bacteria</taxon>
        <taxon>Bacillati</taxon>
        <taxon>Actinomycetota</taxon>
        <taxon>Actinomycetes</taxon>
        <taxon>Propionibacteriales</taxon>
        <taxon>Nocardioidaceae</taxon>
        <taxon>Nocardioides</taxon>
    </lineage>
</organism>
<dbReference type="RefSeq" id="WP_378517064.1">
    <property type="nucleotide sequence ID" value="NZ_CBCSDI010000015.1"/>
</dbReference>
<dbReference type="InterPro" id="IPR023393">
    <property type="entry name" value="START-like_dom_sf"/>
</dbReference>
<comment type="caution">
    <text evidence="3">The sequence shown here is derived from an EMBL/GenBank/DDBJ whole genome shotgun (WGS) entry which is preliminary data.</text>
</comment>
<comment type="similarity">
    <text evidence="1">Belongs to the AHA1 family.</text>
</comment>
<evidence type="ECO:0000259" key="2">
    <source>
        <dbReference type="Pfam" id="PF08327"/>
    </source>
</evidence>
<evidence type="ECO:0000313" key="3">
    <source>
        <dbReference type="EMBL" id="MFC0221373.1"/>
    </source>
</evidence>
<sequence length="139" mass="15436">MSTDPVVAEVVVPGSPRAAFVGFTAQMGEWWDPLLTPDSATFTGISIDPNGPVAMVHGDEEYVWGRVMKWDPIGEYAQEFWLGHPEDEATVLDVRFTDTGEGSTLVRLVHSGWTADTESLREKYTHWDDLLARFAAHVS</sequence>
<reference evidence="3 4" key="1">
    <citation type="submission" date="2024-09" db="EMBL/GenBank/DDBJ databases">
        <authorList>
            <person name="Sun Q."/>
            <person name="Mori K."/>
        </authorList>
    </citation>
    <scope>NUCLEOTIDE SEQUENCE [LARGE SCALE GENOMIC DNA]</scope>
    <source>
        <strain evidence="3 4">CCM 8654</strain>
    </source>
</reference>
<dbReference type="SUPFAM" id="SSF55961">
    <property type="entry name" value="Bet v1-like"/>
    <property type="match status" value="1"/>
</dbReference>
<name>A0ABV6DXC3_9ACTN</name>
<keyword evidence="4" id="KW-1185">Reference proteome</keyword>
<accession>A0ABV6DXC3</accession>
<dbReference type="InterPro" id="IPR013538">
    <property type="entry name" value="ASHA1/2-like_C"/>
</dbReference>
<dbReference type="EMBL" id="JBHLXH010000001">
    <property type="protein sequence ID" value="MFC0221373.1"/>
    <property type="molecule type" value="Genomic_DNA"/>
</dbReference>
<dbReference type="Pfam" id="PF08327">
    <property type="entry name" value="AHSA1"/>
    <property type="match status" value="1"/>
</dbReference>
<dbReference type="Proteomes" id="UP001589698">
    <property type="component" value="Unassembled WGS sequence"/>
</dbReference>
<feature type="domain" description="Activator of Hsp90 ATPase homologue 1/2-like C-terminal" evidence="2">
    <location>
        <begin position="44"/>
        <end position="138"/>
    </location>
</feature>
<evidence type="ECO:0000313" key="4">
    <source>
        <dbReference type="Proteomes" id="UP001589698"/>
    </source>
</evidence>
<dbReference type="Gene3D" id="3.30.530.20">
    <property type="match status" value="1"/>
</dbReference>
<protein>
    <submittedName>
        <fullName evidence="3">SRPBCC domain-containing protein</fullName>
    </submittedName>
</protein>
<gene>
    <name evidence="3" type="ORF">ACFFJG_02675</name>
</gene>